<accession>A0ABQ9WGG7</accession>
<proteinExistence type="predicted"/>
<evidence type="ECO:0000313" key="1">
    <source>
        <dbReference type="EMBL" id="KAK2120737.1"/>
    </source>
</evidence>
<keyword evidence="2" id="KW-1185">Reference proteome</keyword>
<evidence type="ECO:0000313" key="2">
    <source>
        <dbReference type="Proteomes" id="UP001266305"/>
    </source>
</evidence>
<gene>
    <name evidence="1" type="ORF">P7K49_002123</name>
</gene>
<comment type="caution">
    <text evidence="1">The sequence shown here is derived from an EMBL/GenBank/DDBJ whole genome shotgun (WGS) entry which is preliminary data.</text>
</comment>
<sequence length="197" mass="20827">MRALQRKPLDHQVSMVYTESSTACRGAEGGPAPPRELSIHLTPSWTNPSNKPRWREGSMRHPNTYHHTEAATVTFPSEPHEATARPARPRCTLGQPCTHHACTQTTGPRKGRELHPEDLEELVALQLRGGRLLRIPGGLLPSCGPQSAGLCGWGSLSGTHPPGGTACLGSAGAGSSAVGVGPPGARLLCQVVQEEGY</sequence>
<dbReference type="EMBL" id="JASSZA010000001">
    <property type="protein sequence ID" value="KAK2120737.1"/>
    <property type="molecule type" value="Genomic_DNA"/>
</dbReference>
<protein>
    <submittedName>
        <fullName evidence="1">Uncharacterized protein</fullName>
    </submittedName>
</protein>
<organism evidence="1 2">
    <name type="scientific">Saguinus oedipus</name>
    <name type="common">Cotton-top tamarin</name>
    <name type="synonym">Oedipomidas oedipus</name>
    <dbReference type="NCBI Taxonomy" id="9490"/>
    <lineage>
        <taxon>Eukaryota</taxon>
        <taxon>Metazoa</taxon>
        <taxon>Chordata</taxon>
        <taxon>Craniata</taxon>
        <taxon>Vertebrata</taxon>
        <taxon>Euteleostomi</taxon>
        <taxon>Mammalia</taxon>
        <taxon>Eutheria</taxon>
        <taxon>Euarchontoglires</taxon>
        <taxon>Primates</taxon>
        <taxon>Haplorrhini</taxon>
        <taxon>Platyrrhini</taxon>
        <taxon>Cebidae</taxon>
        <taxon>Callitrichinae</taxon>
        <taxon>Saguinus</taxon>
    </lineage>
</organism>
<dbReference type="Proteomes" id="UP001266305">
    <property type="component" value="Unassembled WGS sequence"/>
</dbReference>
<reference evidence="1 2" key="1">
    <citation type="submission" date="2023-05" db="EMBL/GenBank/DDBJ databases">
        <title>B98-5 Cell Line De Novo Hybrid Assembly: An Optical Mapping Approach.</title>
        <authorList>
            <person name="Kananen K."/>
            <person name="Auerbach J.A."/>
            <person name="Kautto E."/>
            <person name="Blachly J.S."/>
        </authorList>
    </citation>
    <scope>NUCLEOTIDE SEQUENCE [LARGE SCALE GENOMIC DNA]</scope>
    <source>
        <strain evidence="1">B95-8</strain>
        <tissue evidence="1">Cell line</tissue>
    </source>
</reference>
<name>A0ABQ9WGG7_SAGOE</name>